<sequence length="124" mass="14109">VCFHSCNVFHIDAVLCYVRNSRKSWPTRSQRYSCCPPAELSFQGMFFSCLTCVCVFQVNPVNLDESSMRPALLLLASQDHLDLLGPRVPLVLPDYQVPLALLACLDHLVLKVTEDIRESRERLE</sequence>
<gene>
    <name evidence="1" type="primary">PPUP9740</name>
</gene>
<proteinExistence type="predicted"/>
<dbReference type="EMBL" id="GBYX01477232">
    <property type="protein sequence ID" value="JAO04450.1"/>
    <property type="molecule type" value="Transcribed_RNA"/>
</dbReference>
<reference evidence="1" key="1">
    <citation type="submission" date="2014-12" db="EMBL/GenBank/DDBJ databases">
        <title>Parallel Evolution in Life History Adaptation Evident in the Tissue-Specific Poeciliopsis prolifica transcriptome.</title>
        <authorList>
            <person name="Jue N.K."/>
            <person name="Foley R.J."/>
            <person name="Obergfell C."/>
            <person name="Reznick D.N."/>
            <person name="O'Neill R.J."/>
            <person name="O'Neill M.J."/>
        </authorList>
    </citation>
    <scope>NUCLEOTIDE SEQUENCE</scope>
</reference>
<organism evidence="1">
    <name type="scientific">Poeciliopsis prolifica</name>
    <name type="common">blackstripe livebearer</name>
    <dbReference type="NCBI Taxonomy" id="188132"/>
    <lineage>
        <taxon>Eukaryota</taxon>
        <taxon>Metazoa</taxon>
        <taxon>Chordata</taxon>
        <taxon>Craniata</taxon>
        <taxon>Vertebrata</taxon>
        <taxon>Euteleostomi</taxon>
        <taxon>Actinopterygii</taxon>
        <taxon>Neopterygii</taxon>
        <taxon>Teleostei</taxon>
        <taxon>Neoteleostei</taxon>
        <taxon>Acanthomorphata</taxon>
        <taxon>Ovalentaria</taxon>
        <taxon>Atherinomorphae</taxon>
        <taxon>Cyprinodontiformes</taxon>
        <taxon>Poeciliidae</taxon>
        <taxon>Poeciliinae</taxon>
        <taxon>Poeciliopsis</taxon>
    </lineage>
</organism>
<protein>
    <submittedName>
        <fullName evidence="1">PPUP9740</fullName>
    </submittedName>
</protein>
<name>A0A0S7ENT9_9TELE</name>
<dbReference type="AlphaFoldDB" id="A0A0S7ENT9"/>
<accession>A0A0S7ENT9</accession>
<evidence type="ECO:0000313" key="1">
    <source>
        <dbReference type="EMBL" id="JAO04450.1"/>
    </source>
</evidence>
<feature type="non-terminal residue" evidence="1">
    <location>
        <position position="1"/>
    </location>
</feature>